<comment type="caution">
    <text evidence="1">The sequence shown here is derived from an EMBL/GenBank/DDBJ whole genome shotgun (WGS) entry which is preliminary data.</text>
</comment>
<dbReference type="EMBL" id="MCFC01000031">
    <property type="protein sequence ID" value="ORY28449.1"/>
    <property type="molecule type" value="Genomic_DNA"/>
</dbReference>
<proteinExistence type="predicted"/>
<gene>
    <name evidence="1" type="ORF">BCR39DRAFT_534704</name>
</gene>
<dbReference type="InParanoid" id="A0A1Y2B0T2"/>
<dbReference type="Proteomes" id="UP000193986">
    <property type="component" value="Unassembled WGS sequence"/>
</dbReference>
<evidence type="ECO:0000313" key="2">
    <source>
        <dbReference type="Proteomes" id="UP000193986"/>
    </source>
</evidence>
<reference evidence="1 2" key="1">
    <citation type="submission" date="2016-07" db="EMBL/GenBank/DDBJ databases">
        <title>Pervasive Adenine N6-methylation of Active Genes in Fungi.</title>
        <authorList>
            <consortium name="DOE Joint Genome Institute"/>
            <person name="Mondo S.J."/>
            <person name="Dannebaum R.O."/>
            <person name="Kuo R.C."/>
            <person name="Labutti K."/>
            <person name="Haridas S."/>
            <person name="Kuo A."/>
            <person name="Salamov A."/>
            <person name="Ahrendt S.R."/>
            <person name="Lipzen A."/>
            <person name="Sullivan W."/>
            <person name="Andreopoulos W.B."/>
            <person name="Clum A."/>
            <person name="Lindquist E."/>
            <person name="Daum C."/>
            <person name="Ramamoorthy G.K."/>
            <person name="Gryganskyi A."/>
            <person name="Culley D."/>
            <person name="Magnuson J.K."/>
            <person name="James T.Y."/>
            <person name="O'Malley M.A."/>
            <person name="Stajich J.E."/>
            <person name="Spatafora J.W."/>
            <person name="Visel A."/>
            <person name="Grigoriev I.V."/>
        </authorList>
    </citation>
    <scope>NUCLEOTIDE SEQUENCE [LARGE SCALE GENOMIC DNA]</scope>
    <source>
        <strain evidence="1 2">68-887.2</strain>
    </source>
</reference>
<sequence>MSQPASKTSVLLSFQHGRTSSYLSPFRFYTSTRAEQNKPTRTSLRLVFLLLLLFSLSPLNPPPRFFSLFFSGLSLGISARSTKSLLVRLPLSTLFFWPEGRDI</sequence>
<accession>A0A1Y2B0T2</accession>
<name>A0A1Y2B0T2_9TREE</name>
<protein>
    <submittedName>
        <fullName evidence="1">Uncharacterized protein</fullName>
    </submittedName>
</protein>
<keyword evidence="2" id="KW-1185">Reference proteome</keyword>
<organism evidence="1 2">
    <name type="scientific">Naematelia encephala</name>
    <dbReference type="NCBI Taxonomy" id="71784"/>
    <lineage>
        <taxon>Eukaryota</taxon>
        <taxon>Fungi</taxon>
        <taxon>Dikarya</taxon>
        <taxon>Basidiomycota</taxon>
        <taxon>Agaricomycotina</taxon>
        <taxon>Tremellomycetes</taxon>
        <taxon>Tremellales</taxon>
        <taxon>Naemateliaceae</taxon>
        <taxon>Naematelia</taxon>
    </lineage>
</organism>
<evidence type="ECO:0000313" key="1">
    <source>
        <dbReference type="EMBL" id="ORY28449.1"/>
    </source>
</evidence>
<dbReference type="AlphaFoldDB" id="A0A1Y2B0T2"/>